<dbReference type="Proteomes" id="UP001642464">
    <property type="component" value="Unassembled WGS sequence"/>
</dbReference>
<organism evidence="1 2">
    <name type="scientific">Durusdinium trenchii</name>
    <dbReference type="NCBI Taxonomy" id="1381693"/>
    <lineage>
        <taxon>Eukaryota</taxon>
        <taxon>Sar</taxon>
        <taxon>Alveolata</taxon>
        <taxon>Dinophyceae</taxon>
        <taxon>Suessiales</taxon>
        <taxon>Symbiodiniaceae</taxon>
        <taxon>Durusdinium</taxon>
    </lineage>
</organism>
<evidence type="ECO:0000313" key="2">
    <source>
        <dbReference type="Proteomes" id="UP001642464"/>
    </source>
</evidence>
<keyword evidence="2" id="KW-1185">Reference proteome</keyword>
<accession>A0ABP0LUM5</accession>
<protein>
    <submittedName>
        <fullName evidence="1">Uncharacterized protein</fullName>
    </submittedName>
</protein>
<dbReference type="EMBL" id="CAXAMM010017891">
    <property type="protein sequence ID" value="CAK9042302.1"/>
    <property type="molecule type" value="Genomic_DNA"/>
</dbReference>
<feature type="non-terminal residue" evidence="1">
    <location>
        <position position="1"/>
    </location>
</feature>
<sequence length="51" mass="5738">AFEILKRTLLLNGEGLPRHVSSEQRVRFLASRAGVFRSEHGTLSKKDEDGE</sequence>
<name>A0ABP0LUM5_9DINO</name>
<proteinExistence type="predicted"/>
<feature type="non-terminal residue" evidence="1">
    <location>
        <position position="51"/>
    </location>
</feature>
<reference evidence="1 2" key="1">
    <citation type="submission" date="2024-02" db="EMBL/GenBank/DDBJ databases">
        <authorList>
            <person name="Chen Y."/>
            <person name="Shah S."/>
            <person name="Dougan E. K."/>
            <person name="Thang M."/>
            <person name="Chan C."/>
        </authorList>
    </citation>
    <scope>NUCLEOTIDE SEQUENCE [LARGE SCALE GENOMIC DNA]</scope>
</reference>
<evidence type="ECO:0000313" key="1">
    <source>
        <dbReference type="EMBL" id="CAK9042302.1"/>
    </source>
</evidence>
<comment type="caution">
    <text evidence="1">The sequence shown here is derived from an EMBL/GenBank/DDBJ whole genome shotgun (WGS) entry which is preliminary data.</text>
</comment>
<gene>
    <name evidence="1" type="ORF">SCF082_LOCUS24350</name>
</gene>